<dbReference type="Gene3D" id="2.40.50.140">
    <property type="entry name" value="Nucleic acid-binding proteins"/>
    <property type="match status" value="1"/>
</dbReference>
<keyword evidence="3" id="KW-0378">Hydrolase</keyword>
<keyword evidence="2" id="KW-0479">Metal-binding</keyword>
<keyword evidence="4" id="KW-0460">Magnesium</keyword>
<sequence length="425" mass="47791">MDQLIVTKWKDRSLTALLSDGHCRSLTLESGDESLLGNIYIGKVKNVVKNINAAFIDLGGGKTGYFNLAENPVPLYTDELNQLCSFGYSGNSEKKVSPRKLKAGDELLVQVSRDALKTKDPSVTCCLNFPGTYMVLTVGKPQIGFSAKIKDNAWKEKVREELLTHKDERFGLIVRTNGASASIETLCAETEKLKQQMEELFARAACRTCYSLLEQGTPPYIQSLRDAKKGTLSEIITDVPEYAKKIEAWLEEEKEEDKEQKENQTQADKNESIKQAVPKLSLYTDENLPLMKLYRLESVLKSASDRRVWMKSGGYLVIEPTEALTVIDVNTGKYTGKKTPAETILKINLEAAHEVVRQLSLRNLSGIIIVDFIDMESKEDQETLMRTLGEELSRDPVKTILVDMTRLGLVEITRKKVRRPLHEIL</sequence>
<dbReference type="InterPro" id="IPR019307">
    <property type="entry name" value="RNA-bd_AU-1/RNase_E/G"/>
</dbReference>
<dbReference type="RefSeq" id="WP_107001080.1">
    <property type="nucleotide sequence ID" value="NZ_JAQDZI010000006.1"/>
</dbReference>
<keyword evidence="8" id="KW-1185">Reference proteome</keyword>
<proteinExistence type="predicted"/>
<dbReference type="InterPro" id="IPR004659">
    <property type="entry name" value="RNase_E/G"/>
</dbReference>
<dbReference type="Proteomes" id="UP000241048">
    <property type="component" value="Unassembled WGS sequence"/>
</dbReference>
<evidence type="ECO:0000256" key="2">
    <source>
        <dbReference type="ARBA" id="ARBA00022723"/>
    </source>
</evidence>
<dbReference type="PANTHER" id="PTHR30001:SF0">
    <property type="entry name" value="RIBONUCLEASE G"/>
    <property type="match status" value="1"/>
</dbReference>
<reference evidence="7 8" key="1">
    <citation type="submission" date="2018-03" db="EMBL/GenBank/DDBJ databases">
        <title>Lachnoclostridium SNUG30386 gen.nov., sp.nov., isolated from human faeces.</title>
        <authorList>
            <person name="Seo B."/>
            <person name="Jeon K."/>
            <person name="Ko G."/>
        </authorList>
    </citation>
    <scope>NUCLEOTIDE SEQUENCE [LARGE SCALE GENOMIC DNA]</scope>
    <source>
        <strain evidence="7 8">SNUG30386</strain>
    </source>
</reference>
<dbReference type="InterPro" id="IPR003029">
    <property type="entry name" value="S1_domain"/>
</dbReference>
<protein>
    <submittedName>
        <fullName evidence="7">Ribonuclease E/G</fullName>
    </submittedName>
</protein>
<dbReference type="PANTHER" id="PTHR30001">
    <property type="entry name" value="RIBONUCLEASE"/>
    <property type="match status" value="1"/>
</dbReference>
<evidence type="ECO:0000256" key="4">
    <source>
        <dbReference type="ARBA" id="ARBA00022842"/>
    </source>
</evidence>
<dbReference type="GO" id="GO:0016787">
    <property type="term" value="F:hydrolase activity"/>
    <property type="evidence" value="ECO:0007669"/>
    <property type="project" value="UniProtKB-KW"/>
</dbReference>
<dbReference type="CDD" id="cd04453">
    <property type="entry name" value="S1_RNase_E"/>
    <property type="match status" value="1"/>
</dbReference>
<dbReference type="GO" id="GO:0004540">
    <property type="term" value="F:RNA nuclease activity"/>
    <property type="evidence" value="ECO:0007669"/>
    <property type="project" value="InterPro"/>
</dbReference>
<evidence type="ECO:0000259" key="6">
    <source>
        <dbReference type="PROSITE" id="PS50126"/>
    </source>
</evidence>
<comment type="cofactor">
    <cofactor evidence="1">
        <name>Mg(2+)</name>
        <dbReference type="ChEBI" id="CHEBI:18420"/>
    </cofactor>
</comment>
<feature type="domain" description="S1 motif" evidence="6">
    <location>
        <begin position="37"/>
        <end position="111"/>
    </location>
</feature>
<evidence type="ECO:0000256" key="5">
    <source>
        <dbReference type="ARBA" id="ARBA00022884"/>
    </source>
</evidence>
<comment type="caution">
    <text evidence="7">The sequence shown here is derived from an EMBL/GenBank/DDBJ whole genome shotgun (WGS) entry which is preliminary data.</text>
</comment>
<evidence type="ECO:0000313" key="8">
    <source>
        <dbReference type="Proteomes" id="UP000241048"/>
    </source>
</evidence>
<dbReference type="GO" id="GO:0046872">
    <property type="term" value="F:metal ion binding"/>
    <property type="evidence" value="ECO:0007669"/>
    <property type="project" value="UniProtKB-KW"/>
</dbReference>
<dbReference type="EMBL" id="PYLO01000003">
    <property type="protein sequence ID" value="PST36864.1"/>
    <property type="molecule type" value="Genomic_DNA"/>
</dbReference>
<accession>A0A2T3FNK6</accession>
<evidence type="ECO:0000256" key="1">
    <source>
        <dbReference type="ARBA" id="ARBA00001946"/>
    </source>
</evidence>
<keyword evidence="5" id="KW-0694">RNA-binding</keyword>
<organism evidence="7 8">
    <name type="scientific">Clostridium fessum</name>
    <dbReference type="NCBI Taxonomy" id="2126740"/>
    <lineage>
        <taxon>Bacteria</taxon>
        <taxon>Bacillati</taxon>
        <taxon>Bacillota</taxon>
        <taxon>Clostridia</taxon>
        <taxon>Eubacteriales</taxon>
        <taxon>Clostridiaceae</taxon>
        <taxon>Clostridium</taxon>
    </lineage>
</organism>
<evidence type="ECO:0000256" key="3">
    <source>
        <dbReference type="ARBA" id="ARBA00022801"/>
    </source>
</evidence>
<gene>
    <name evidence="7" type="ORF">C7U56_09890</name>
</gene>
<name>A0A2T3FNK6_9CLOT</name>
<dbReference type="AlphaFoldDB" id="A0A2T3FNK6"/>
<dbReference type="Pfam" id="PF10150">
    <property type="entry name" value="RNase_E_G"/>
    <property type="match status" value="1"/>
</dbReference>
<dbReference type="SUPFAM" id="SSF50249">
    <property type="entry name" value="Nucleic acid-binding proteins"/>
    <property type="match status" value="1"/>
</dbReference>
<dbReference type="InterPro" id="IPR012340">
    <property type="entry name" value="NA-bd_OB-fold"/>
</dbReference>
<evidence type="ECO:0000313" key="7">
    <source>
        <dbReference type="EMBL" id="PST36864.1"/>
    </source>
</evidence>
<dbReference type="GO" id="GO:0006364">
    <property type="term" value="P:rRNA processing"/>
    <property type="evidence" value="ECO:0007669"/>
    <property type="project" value="TreeGrafter"/>
</dbReference>
<dbReference type="GO" id="GO:0005737">
    <property type="term" value="C:cytoplasm"/>
    <property type="evidence" value="ECO:0007669"/>
    <property type="project" value="TreeGrafter"/>
</dbReference>
<dbReference type="GO" id="GO:0003723">
    <property type="term" value="F:RNA binding"/>
    <property type="evidence" value="ECO:0007669"/>
    <property type="project" value="UniProtKB-KW"/>
</dbReference>
<dbReference type="PROSITE" id="PS50126">
    <property type="entry name" value="S1"/>
    <property type="match status" value="1"/>
</dbReference>